<sequence length="1884" mass="207823">MSNNMDVDNDGAQPEQQPRSTSPLAFPSSSAGGHPSSDARPATVDRLRASDTGVRSSSPLAFPSSSNAGSARRANLNPLFNSGGHLSSDAGRPLASGSAAGRSGRDDSPLFFPGSEFGSPTPRRNVRGDIHSAAPPTPSNRSAARGNRRNVATSNAGSELGFPPSSAASRRRRDDTAPMTDGDDDQGDDEEDDGLVTVLWGTTVTIGASMKAFEWFLKEFTCGDRQTFDPWRQEQARIKREELEGKIHDAHMRGELDTVAMYRNQLAKVPLDSEIDFAYTKERPETKLYQRYLERMRDTGQTNLNLDVVDLLAFRWRETQQGGVIRNREDREYAQLYRNFLLYPQELVPILDQQLKDAALEWACAEENLGEGPTRLENEQRAREMHGAVFKVRPYANETRVNMRDLNPQDIDKIVCIKGLVIRATPIIPDMKLAFFRCNACSHTVTVEIDRGKIAEPLRCPRDVCNVQGSMMLVHNRCEFADRQIVRLQETPDSVPDGQTPHTVSLGLYDELVDTVKPGDRVTVTGIFRSVPVRLNPRQRIIKSLFKTYVDVLHVKKTDKRRMGVDGSTRSADDRRGVVGVGMEEEADGPGLLNGDDDDDLYGDNDAANEEERQASAHAKLKERLVEISRRPDIYEYLARSLAPSIYEMDDVKKGILLQLFGGTNKSIAKGGGAGGPRYRGDINVLLVGDPGTTRDPQYVHKIAPRGVYTSGKGSSAVGLTAYVTRDPDSRQLVLESGALVLSDGGVCCIDEFDKMSDSTRSVLHEVMEQQTVSIAKAGIITTLNARTSILAAANPVGSKYNLKWPITRNIDLPPTLISRFDLLYLVLDKIDDKSDRMLAKHLVGLYLEDKPETAGTDIMKIEDLTAYISWARNHVQPVLTPEASNALVTAYVEMRNAGADSRSNDRRITATTRQLESMIRLSEAHARMRYSERVEVEDVTEANRLIREALKESATDPLTGLIDLDLLGGQSTHQRKLRGDLRREVVALLGSRDKGFKWTELLKALEAQSSIPIEHGELTDVIKSLESEGSVRVSGAAHARTIRLVGGAQAVESAAMRRLPTCLILDFHDSYTRNILKLVTQTKGWDLEGWEQRIVVVNVDSLSWRKKLIIVGLGRDSFVNEILPHIDCVILGPGPGTPHRDSDFSWPTRLIAEFGDRLPIFGLCLGLQGLATTFGGKVRLRSAPSGAEQVPIVVKRAERFLSPLQVIKAAAPKHGQISRIRLDRTSTTYLDLFEGVRDEFDAVQYNSLMVDAASLPRDLEVTAWTDSAVAGREPEAMALQHHVKPLYGVQFHPESIASSFGETILSNFFAITLAFQQRQQPASEGSPDLPAHVLELSTAFRPRTGPSSPSDSSSSPSDSSRYKLLHVPLGSAAEWTTRKVFETLVKGRSPLGELWLESARVGLLSFLHMAMPNADAISTHSQAGYRNEGCDTVNLDDAESFTSWLSNLQTALSSQTSFASADRPSVPVGFVGSIAYEMKDETMPLSKRHPLTVREQSAVELAFAALVLSYDHENGTWSANGLVRTAGRGNPTAEQAPLLLSALGVDEEEWTAWLERVSEILRRAPPGESDFSPAPLPTDFCPDQDRETYISSIESARRSIIAGDAYELCLTTQFRSRLPAGSPLLGDPYPFYLTLRATNPAPYCAYFHLPWSDFTLLSSSPERFIRIDRAGKADMKPIKGTVRRSPEDPVEDERRKRALLADEKERAENLMIVDLIRNDMLASCPVETVEVPGLMLIESYQTVHQMVTTVVGQLGEGVRPFEAMMRAFPPGSMTGAPKLRSLQLLDELEQRQDRGAYSGVFGYLAVDGASDWSVVIRTLVKRGRSKSPFRLLLPSKCALRLTKRVTSDLTLGGGGAITHKSVAENEWEEVLTKVDAVLGRTRP</sequence>
<evidence type="ECO:0000256" key="8">
    <source>
        <dbReference type="ARBA" id="ARBA00022801"/>
    </source>
</evidence>
<feature type="compositionally biased region" description="Acidic residues" evidence="18">
    <location>
        <begin position="181"/>
        <end position="193"/>
    </location>
</feature>
<feature type="domain" description="MCM C-terminal AAA(+) ATPase" evidence="19">
    <location>
        <begin position="634"/>
        <end position="843"/>
    </location>
</feature>
<dbReference type="PANTHER" id="PTHR11630:SF66">
    <property type="entry name" value="DNA REPLICATION LICENSING FACTOR MCM4"/>
    <property type="match status" value="1"/>
</dbReference>
<dbReference type="PROSITE" id="PS50051">
    <property type="entry name" value="MCM_2"/>
    <property type="match status" value="1"/>
</dbReference>
<dbReference type="EC" id="3.6.4.12" evidence="5"/>
<keyword evidence="13 17" id="KW-0238">DNA-binding</keyword>
<dbReference type="SUPFAM" id="SSF50249">
    <property type="entry name" value="Nucleic acid-binding proteins"/>
    <property type="match status" value="1"/>
</dbReference>
<feature type="region of interest" description="Disordered" evidence="18">
    <location>
        <begin position="1341"/>
        <end position="1362"/>
    </location>
</feature>
<dbReference type="InterPro" id="IPR018525">
    <property type="entry name" value="MCM_CS"/>
</dbReference>
<evidence type="ECO:0000256" key="6">
    <source>
        <dbReference type="ARBA" id="ARBA00022705"/>
    </source>
</evidence>
<dbReference type="OrthoDB" id="10251574at2759"/>
<dbReference type="GO" id="GO:0046820">
    <property type="term" value="F:4-amino-4-deoxychorismate synthase activity"/>
    <property type="evidence" value="ECO:0007669"/>
    <property type="project" value="UniProtKB-EC"/>
</dbReference>
<dbReference type="Proteomes" id="UP000777482">
    <property type="component" value="Unassembled WGS sequence"/>
</dbReference>
<comment type="catalytic activity">
    <reaction evidence="1">
        <text>chorismate + L-glutamine = 4-amino-4-deoxychorismate + L-glutamate</text>
        <dbReference type="Rhea" id="RHEA:11672"/>
        <dbReference type="ChEBI" id="CHEBI:29748"/>
        <dbReference type="ChEBI" id="CHEBI:29985"/>
        <dbReference type="ChEBI" id="CHEBI:58359"/>
        <dbReference type="ChEBI" id="CHEBI:58406"/>
        <dbReference type="EC" id="2.6.1.85"/>
    </reaction>
</comment>
<dbReference type="InterPro" id="IPR027417">
    <property type="entry name" value="P-loop_NTPase"/>
</dbReference>
<evidence type="ECO:0000313" key="20">
    <source>
        <dbReference type="EMBL" id="KAG0655750.1"/>
    </source>
</evidence>
<dbReference type="InterPro" id="IPR017926">
    <property type="entry name" value="GATASE"/>
</dbReference>
<dbReference type="GO" id="GO:0046656">
    <property type="term" value="P:folic acid biosynthetic process"/>
    <property type="evidence" value="ECO:0007669"/>
    <property type="project" value="UniProtKB-KW"/>
</dbReference>
<keyword evidence="7 17" id="KW-0547">Nucleotide-binding</keyword>
<dbReference type="GO" id="GO:0006279">
    <property type="term" value="P:premeiotic DNA replication"/>
    <property type="evidence" value="ECO:0007669"/>
    <property type="project" value="UniProtKB-ARBA"/>
</dbReference>
<evidence type="ECO:0000256" key="4">
    <source>
        <dbReference type="ARBA" id="ARBA00008010"/>
    </source>
</evidence>
<dbReference type="GO" id="GO:0005656">
    <property type="term" value="C:nuclear pre-replicative complex"/>
    <property type="evidence" value="ECO:0007669"/>
    <property type="project" value="UniProtKB-ARBA"/>
</dbReference>
<keyword evidence="11" id="KW-0289">Folate biosynthesis</keyword>
<evidence type="ECO:0000256" key="2">
    <source>
        <dbReference type="ARBA" id="ARBA00004123"/>
    </source>
</evidence>
<dbReference type="Pfam" id="PF21128">
    <property type="entry name" value="WHD_MCM4"/>
    <property type="match status" value="1"/>
</dbReference>
<dbReference type="InterPro" id="IPR015890">
    <property type="entry name" value="Chorismate_C"/>
</dbReference>
<evidence type="ECO:0000256" key="3">
    <source>
        <dbReference type="ARBA" id="ARBA00005009"/>
    </source>
</evidence>
<keyword evidence="14" id="KW-0539">Nucleus</keyword>
<feature type="compositionally biased region" description="Low complexity" evidence="18">
    <location>
        <begin position="56"/>
        <end position="75"/>
    </location>
</feature>
<evidence type="ECO:0000256" key="7">
    <source>
        <dbReference type="ARBA" id="ARBA00022741"/>
    </source>
</evidence>
<dbReference type="GO" id="GO:0006271">
    <property type="term" value="P:DNA strand elongation involved in DNA replication"/>
    <property type="evidence" value="ECO:0007669"/>
    <property type="project" value="TreeGrafter"/>
</dbReference>
<feature type="compositionally biased region" description="Polar residues" evidence="18">
    <location>
        <begin position="14"/>
        <end position="31"/>
    </location>
</feature>
<feature type="region of interest" description="Disordered" evidence="18">
    <location>
        <begin position="1"/>
        <end position="193"/>
    </location>
</feature>
<dbReference type="InterPro" id="IPR031327">
    <property type="entry name" value="MCM"/>
</dbReference>
<keyword evidence="21" id="KW-1185">Reference proteome</keyword>
<evidence type="ECO:0000256" key="16">
    <source>
        <dbReference type="ARBA" id="ARBA00031904"/>
    </source>
</evidence>
<reference evidence="20 21" key="1">
    <citation type="submission" date="2020-11" db="EMBL/GenBank/DDBJ databases">
        <title>Kefir isolates.</title>
        <authorList>
            <person name="Marcisauskas S."/>
            <person name="Kim Y."/>
            <person name="Blasche S."/>
        </authorList>
    </citation>
    <scope>NUCLEOTIDE SEQUENCE [LARGE SCALE GENOMIC DNA]</scope>
    <source>
        <strain evidence="20 21">KR</strain>
    </source>
</reference>
<evidence type="ECO:0000256" key="14">
    <source>
        <dbReference type="ARBA" id="ARBA00023242"/>
    </source>
</evidence>
<dbReference type="InterPro" id="IPR041562">
    <property type="entry name" value="MCM_lid"/>
</dbReference>
<evidence type="ECO:0000256" key="17">
    <source>
        <dbReference type="RuleBase" id="RU004070"/>
    </source>
</evidence>
<keyword evidence="10 17" id="KW-0067">ATP-binding</keyword>
<evidence type="ECO:0000256" key="12">
    <source>
        <dbReference type="ARBA" id="ARBA00022962"/>
    </source>
</evidence>
<feature type="region of interest" description="Disordered" evidence="18">
    <location>
        <begin position="583"/>
        <end position="605"/>
    </location>
</feature>
<dbReference type="InterPro" id="IPR001208">
    <property type="entry name" value="MCM_dom"/>
</dbReference>
<evidence type="ECO:0000313" key="21">
    <source>
        <dbReference type="Proteomes" id="UP000777482"/>
    </source>
</evidence>
<dbReference type="Gene3D" id="2.40.50.140">
    <property type="entry name" value="Nucleic acid-binding proteins"/>
    <property type="match status" value="1"/>
</dbReference>
<feature type="compositionally biased region" description="Acidic residues" evidence="18">
    <location>
        <begin position="595"/>
        <end position="605"/>
    </location>
</feature>
<dbReference type="FunFam" id="2.20.28.10:FF:000003">
    <property type="entry name" value="DNA helicase"/>
    <property type="match status" value="1"/>
</dbReference>
<dbReference type="FunFam" id="3.40.50.300:FF:000217">
    <property type="entry name" value="DNA helicase"/>
    <property type="match status" value="1"/>
</dbReference>
<keyword evidence="9" id="KW-0347">Helicase</keyword>
<organism evidence="20 21">
    <name type="scientific">Rhodotorula mucilaginosa</name>
    <name type="common">Yeast</name>
    <name type="synonym">Rhodotorula rubra</name>
    <dbReference type="NCBI Taxonomy" id="5537"/>
    <lineage>
        <taxon>Eukaryota</taxon>
        <taxon>Fungi</taxon>
        <taxon>Dikarya</taxon>
        <taxon>Basidiomycota</taxon>
        <taxon>Pucciniomycotina</taxon>
        <taxon>Microbotryomycetes</taxon>
        <taxon>Sporidiobolales</taxon>
        <taxon>Sporidiobolaceae</taxon>
        <taxon>Rhodotorula</taxon>
    </lineage>
</organism>
<keyword evidence="6" id="KW-0235">DNA replication</keyword>
<comment type="caution">
    <text evidence="20">The sequence shown here is derived from an EMBL/GenBank/DDBJ whole genome shotgun (WGS) entry which is preliminary data.</text>
</comment>
<dbReference type="GO" id="GO:0031261">
    <property type="term" value="C:DNA replication preinitiation complex"/>
    <property type="evidence" value="ECO:0007669"/>
    <property type="project" value="UniProtKB-ARBA"/>
</dbReference>
<dbReference type="SUPFAM" id="SSF56322">
    <property type="entry name" value="ADC synthase"/>
    <property type="match status" value="1"/>
</dbReference>
<dbReference type="CDD" id="cd17755">
    <property type="entry name" value="MCM4"/>
    <property type="match status" value="1"/>
</dbReference>
<evidence type="ECO:0000256" key="9">
    <source>
        <dbReference type="ARBA" id="ARBA00022806"/>
    </source>
</evidence>
<dbReference type="Gene3D" id="2.20.28.10">
    <property type="match status" value="1"/>
</dbReference>
<accession>A0A9P6VV08</accession>
<dbReference type="SUPFAM" id="SSF52540">
    <property type="entry name" value="P-loop containing nucleoside triphosphate hydrolases"/>
    <property type="match status" value="1"/>
</dbReference>
<evidence type="ECO:0000256" key="1">
    <source>
        <dbReference type="ARBA" id="ARBA00001000"/>
    </source>
</evidence>
<dbReference type="PRINTS" id="PR01657">
    <property type="entry name" value="MCMFAMILY"/>
</dbReference>
<dbReference type="Pfam" id="PF00493">
    <property type="entry name" value="MCM"/>
    <property type="match status" value="1"/>
</dbReference>
<dbReference type="PRINTS" id="PR01660">
    <property type="entry name" value="MCMPROTEIN4"/>
</dbReference>
<keyword evidence="8" id="KW-0378">Hydrolase</keyword>
<dbReference type="GO" id="GO:0042555">
    <property type="term" value="C:MCM complex"/>
    <property type="evidence" value="ECO:0007669"/>
    <property type="project" value="InterPro"/>
</dbReference>
<dbReference type="SUPFAM" id="SSF52317">
    <property type="entry name" value="Class I glutamine amidotransferase-like"/>
    <property type="match status" value="1"/>
</dbReference>
<dbReference type="GO" id="GO:0003697">
    <property type="term" value="F:single-stranded DNA binding"/>
    <property type="evidence" value="ECO:0007669"/>
    <property type="project" value="TreeGrafter"/>
</dbReference>
<dbReference type="PROSITE" id="PS00847">
    <property type="entry name" value="MCM_1"/>
    <property type="match status" value="1"/>
</dbReference>
<dbReference type="Gene3D" id="3.40.50.880">
    <property type="match status" value="1"/>
</dbReference>
<dbReference type="PROSITE" id="PS51273">
    <property type="entry name" value="GATASE_TYPE_1"/>
    <property type="match status" value="1"/>
</dbReference>
<dbReference type="GO" id="GO:0005524">
    <property type="term" value="F:ATP binding"/>
    <property type="evidence" value="ECO:0007669"/>
    <property type="project" value="UniProtKB-KW"/>
</dbReference>
<dbReference type="InterPro" id="IPR033762">
    <property type="entry name" value="MCM_OB"/>
</dbReference>
<dbReference type="SMART" id="SM00350">
    <property type="entry name" value="MCM"/>
    <property type="match status" value="1"/>
</dbReference>
<dbReference type="Pfam" id="PF17855">
    <property type="entry name" value="MCM_lid"/>
    <property type="match status" value="1"/>
</dbReference>
<dbReference type="GO" id="GO:1902975">
    <property type="term" value="P:mitotic DNA replication initiation"/>
    <property type="evidence" value="ECO:0007669"/>
    <property type="project" value="TreeGrafter"/>
</dbReference>
<evidence type="ECO:0000256" key="13">
    <source>
        <dbReference type="ARBA" id="ARBA00023125"/>
    </source>
</evidence>
<evidence type="ECO:0000256" key="18">
    <source>
        <dbReference type="SAM" id="MobiDB-lite"/>
    </source>
</evidence>
<dbReference type="EMBL" id="PUHQ01000112">
    <property type="protein sequence ID" value="KAG0655750.1"/>
    <property type="molecule type" value="Genomic_DNA"/>
</dbReference>
<evidence type="ECO:0000259" key="19">
    <source>
        <dbReference type="PROSITE" id="PS50051"/>
    </source>
</evidence>
<keyword evidence="12" id="KW-0315">Glutamine amidotransferase</keyword>
<dbReference type="Pfam" id="PF00117">
    <property type="entry name" value="GATase"/>
    <property type="match status" value="1"/>
</dbReference>
<comment type="pathway">
    <text evidence="3">Cofactor biosynthesis; tetrahydrofolate biosynthesis; 4-aminobenzoate from chorismate: step 1/2.</text>
</comment>
<dbReference type="GO" id="GO:0043596">
    <property type="term" value="C:nuclear replication fork"/>
    <property type="evidence" value="ECO:0007669"/>
    <property type="project" value="UniProtKB-ARBA"/>
</dbReference>
<dbReference type="GO" id="GO:0016787">
    <property type="term" value="F:hydrolase activity"/>
    <property type="evidence" value="ECO:0007669"/>
    <property type="project" value="UniProtKB-KW"/>
</dbReference>
<dbReference type="Gene3D" id="3.40.50.300">
    <property type="entry name" value="P-loop containing nucleotide triphosphate hydrolases"/>
    <property type="match status" value="1"/>
</dbReference>
<name>A0A9P6VV08_RHOMI</name>
<proteinExistence type="inferred from homology"/>
<dbReference type="InterPro" id="IPR029062">
    <property type="entry name" value="Class_I_gatase-like"/>
</dbReference>
<dbReference type="GO" id="GO:0017116">
    <property type="term" value="F:single-stranded DNA helicase activity"/>
    <property type="evidence" value="ECO:0007669"/>
    <property type="project" value="TreeGrafter"/>
</dbReference>
<dbReference type="InterPro" id="IPR005801">
    <property type="entry name" value="ADC_synthase"/>
</dbReference>
<dbReference type="PANTHER" id="PTHR11630">
    <property type="entry name" value="DNA REPLICATION LICENSING FACTOR MCM FAMILY MEMBER"/>
    <property type="match status" value="1"/>
</dbReference>
<feature type="compositionally biased region" description="Low complexity" evidence="18">
    <location>
        <begin position="1347"/>
        <end position="1360"/>
    </location>
</feature>
<comment type="similarity">
    <text evidence="4 17">Belongs to the MCM family.</text>
</comment>
<dbReference type="InterPro" id="IPR012340">
    <property type="entry name" value="NA-bd_OB-fold"/>
</dbReference>
<dbReference type="GO" id="GO:0097373">
    <property type="term" value="C:MCM core complex"/>
    <property type="evidence" value="ECO:0007669"/>
    <property type="project" value="UniProtKB-ARBA"/>
</dbReference>
<dbReference type="GO" id="GO:0000727">
    <property type="term" value="P:double-strand break repair via break-induced replication"/>
    <property type="evidence" value="ECO:0007669"/>
    <property type="project" value="TreeGrafter"/>
</dbReference>
<evidence type="ECO:0000256" key="10">
    <source>
        <dbReference type="ARBA" id="ARBA00022840"/>
    </source>
</evidence>
<dbReference type="Gene3D" id="3.60.120.10">
    <property type="entry name" value="Anthranilate synthase"/>
    <property type="match status" value="1"/>
</dbReference>
<dbReference type="Pfam" id="PF00425">
    <property type="entry name" value="Chorismate_bind"/>
    <property type="match status" value="1"/>
</dbReference>
<dbReference type="Pfam" id="PF17207">
    <property type="entry name" value="MCM_OB"/>
    <property type="match status" value="1"/>
</dbReference>
<evidence type="ECO:0000256" key="11">
    <source>
        <dbReference type="ARBA" id="ARBA00022909"/>
    </source>
</evidence>
<evidence type="ECO:0000256" key="15">
    <source>
        <dbReference type="ARBA" id="ARBA00031329"/>
    </source>
</evidence>
<comment type="subcellular location">
    <subcellularLocation>
        <location evidence="2">Nucleus</location>
    </subcellularLocation>
</comment>
<dbReference type="CDD" id="cd01743">
    <property type="entry name" value="GATase1_Anthranilate_Synthase"/>
    <property type="match status" value="1"/>
</dbReference>
<gene>
    <name evidence="20" type="ORF">C6P46_000712</name>
</gene>
<dbReference type="InterPro" id="IPR008047">
    <property type="entry name" value="MCM_4"/>
</dbReference>
<protein>
    <recommendedName>
        <fullName evidence="5">DNA helicase</fullName>
        <ecNumber evidence="5">3.6.4.12</ecNumber>
    </recommendedName>
    <alternativeName>
        <fullName evidence="15">Para-aminobenzoate synthase</fullName>
    </alternativeName>
    <alternativeName>
        <fullName evidence="16">p-aminobenzoic acid synthase</fullName>
    </alternativeName>
</protein>
<evidence type="ECO:0000256" key="5">
    <source>
        <dbReference type="ARBA" id="ARBA00012551"/>
    </source>
</evidence>
<dbReference type="InterPro" id="IPR006221">
    <property type="entry name" value="TrpG/PapA_dom"/>
</dbReference>